<protein>
    <recommendedName>
        <fullName evidence="8 9">Outer membrane protein assembly factor BamA</fullName>
    </recommendedName>
</protein>
<dbReference type="InterPro" id="IPR039910">
    <property type="entry name" value="D15-like"/>
</dbReference>
<feature type="domain" description="POTRA" evidence="10">
    <location>
        <begin position="42"/>
        <end position="109"/>
    </location>
</feature>
<evidence type="ECO:0000256" key="4">
    <source>
        <dbReference type="ARBA" id="ARBA00022729"/>
    </source>
</evidence>
<evidence type="ECO:0000256" key="7">
    <source>
        <dbReference type="ARBA" id="ARBA00023237"/>
    </source>
</evidence>
<dbReference type="NCBIfam" id="TIGR03303">
    <property type="entry name" value="OM_YaeT"/>
    <property type="match status" value="1"/>
</dbReference>
<keyword evidence="4 8" id="KW-0732">Signal</keyword>
<evidence type="ECO:0000256" key="3">
    <source>
        <dbReference type="ARBA" id="ARBA00022692"/>
    </source>
</evidence>
<feature type="domain" description="POTRA" evidence="10">
    <location>
        <begin position="363"/>
        <end position="436"/>
    </location>
</feature>
<organism evidence="11 12">
    <name type="scientific">Acidocella aminolytica 101 = DSM 11237</name>
    <dbReference type="NCBI Taxonomy" id="1120923"/>
    <lineage>
        <taxon>Bacteria</taxon>
        <taxon>Pseudomonadati</taxon>
        <taxon>Pseudomonadota</taxon>
        <taxon>Alphaproteobacteria</taxon>
        <taxon>Acetobacterales</taxon>
        <taxon>Acidocellaceae</taxon>
        <taxon>Acidocella</taxon>
    </lineage>
</organism>
<dbReference type="RefSeq" id="WP_139284848.1">
    <property type="nucleotide sequence ID" value="NZ_BANC01000011.1"/>
</dbReference>
<evidence type="ECO:0000256" key="6">
    <source>
        <dbReference type="ARBA" id="ARBA00023136"/>
    </source>
</evidence>
<sequence length="793" mass="86311" precursor="true">MLKPRSVLLASVCLLPAMLAAPGPTAVAQAATPANAPIRTGGTIAAIQVTGNKRIETSTIIAYMVAQPGQPFSQEAINQSVKTLYATGLFKSVNIARSGNNLDVSVVENPTVNQVLFSGNSELSDKDAQAALSLKPRAVYTPAAAEADRRALLNAYAKKGYYNAEVTANIIKLPDNRVNVVFQCNEGHVTDISRITFVGNKHFSQSTLRGVISSRQSAWWRFLSSADQFNSDRVEYDEYLLHKFYFHKGYANFQVVSVNANLSPDRKSFYLAYTVDEGARYKIGSIKVVSNIHNLTESELRGLVPLSKGDWFDGDALQEGVEALNKRALNLGYAFATVNPDVTLDHKNHTVNIVLNVVNGPRVWIQRIDIVGNTRTEDKVIRRELTVAEGDAYNQSQIDQSTKNIKNLGFFKNVKMSTDQGSTPQQVVLKTSVQEQATGQFSLGGGYSTSLGALLNTGLSQNNFIGTGINASINALIAQHGTQINVGMTDPYFLDRNLIAGWDIFRTVTNSYTNTSQNYAYSESNIGADIRLGYRFNQNVQQTFTYTVSSRNIYDIPTGSSTNIYIESEAGKSSLSQLSQTLSFDYLDSDQDPHSGLLLNITTDLAGLGGDAKYFRINPNLSYYIPLEHVFGNPSWVLKLSASAGYLVDMRGYQDKIEDRFFLGGDSLRGFADGGVGPYVEPVYNSSGTLTSSGGQVGGRYMWTQSTELHFPLPVSKDLGVSGFAFVDVGSLWGASTIGTATLLDSSAPRVGAGVGVSWNTPFGLINLSLAQPVVKQRGDQVQQFRVSFGTRF</sequence>
<feature type="domain" description="POTRA" evidence="10">
    <location>
        <begin position="110"/>
        <end position="187"/>
    </location>
</feature>
<comment type="subcellular location">
    <subcellularLocation>
        <location evidence="8">Cell outer membrane</location>
    </subcellularLocation>
    <subcellularLocation>
        <location evidence="1">Membrane</location>
    </subcellularLocation>
</comment>
<dbReference type="PANTHER" id="PTHR12815">
    <property type="entry name" value="SORTING AND ASSEMBLY MACHINERY SAMM50 PROTEIN FAMILY MEMBER"/>
    <property type="match status" value="1"/>
</dbReference>
<evidence type="ECO:0000313" key="11">
    <source>
        <dbReference type="EMBL" id="GAN78938.1"/>
    </source>
</evidence>
<evidence type="ECO:0000256" key="1">
    <source>
        <dbReference type="ARBA" id="ARBA00004370"/>
    </source>
</evidence>
<feature type="signal peptide" evidence="8">
    <location>
        <begin position="1"/>
        <end position="28"/>
    </location>
</feature>
<dbReference type="OrthoDB" id="9803054at2"/>
<evidence type="ECO:0000256" key="5">
    <source>
        <dbReference type="ARBA" id="ARBA00022737"/>
    </source>
</evidence>
<dbReference type="PIRSF" id="PIRSF006076">
    <property type="entry name" value="OM_assembly_OMP85"/>
    <property type="match status" value="1"/>
</dbReference>
<comment type="subunit">
    <text evidence="8">Part of the Bam complex.</text>
</comment>
<reference evidence="11 12" key="1">
    <citation type="submission" date="2012-11" db="EMBL/GenBank/DDBJ databases">
        <title>Whole genome sequence of Acidocella aminolytica 101 = DSM 11237.</title>
        <authorList>
            <person name="Azuma Y."/>
            <person name="Higashiura N."/>
            <person name="Hirakawa H."/>
            <person name="Matsushita K."/>
        </authorList>
    </citation>
    <scope>NUCLEOTIDE SEQUENCE [LARGE SCALE GENOMIC DNA]</scope>
    <source>
        <strain evidence="12">101 / DSM 11237</strain>
    </source>
</reference>
<keyword evidence="6 8" id="KW-0472">Membrane</keyword>
<dbReference type="GO" id="GO:0009279">
    <property type="term" value="C:cell outer membrane"/>
    <property type="evidence" value="ECO:0007669"/>
    <property type="project" value="UniProtKB-SubCell"/>
</dbReference>
<evidence type="ECO:0000313" key="12">
    <source>
        <dbReference type="Proteomes" id="UP000032668"/>
    </source>
</evidence>
<dbReference type="GO" id="GO:0051205">
    <property type="term" value="P:protein insertion into membrane"/>
    <property type="evidence" value="ECO:0007669"/>
    <property type="project" value="UniProtKB-UniRule"/>
</dbReference>
<keyword evidence="2 8" id="KW-1134">Transmembrane beta strand</keyword>
<keyword evidence="12" id="KW-1185">Reference proteome</keyword>
<dbReference type="AlphaFoldDB" id="A0A0D6PCK4"/>
<keyword evidence="5 8" id="KW-0677">Repeat</keyword>
<dbReference type="EMBL" id="BANC01000011">
    <property type="protein sequence ID" value="GAN78938.1"/>
    <property type="molecule type" value="Genomic_DNA"/>
</dbReference>
<keyword evidence="7 8" id="KW-0998">Cell outer membrane</keyword>
<feature type="chain" id="PRO_5010392636" description="Outer membrane protein assembly factor BamA" evidence="8">
    <location>
        <begin position="29"/>
        <end position="793"/>
    </location>
</feature>
<comment type="similarity">
    <text evidence="8">Belongs to the BamA family.</text>
</comment>
<comment type="caution">
    <text evidence="11">The sequence shown here is derived from an EMBL/GenBank/DDBJ whole genome shotgun (WGS) entry which is preliminary data.</text>
</comment>
<proteinExistence type="inferred from homology"/>
<evidence type="ECO:0000256" key="2">
    <source>
        <dbReference type="ARBA" id="ARBA00022452"/>
    </source>
</evidence>
<dbReference type="PANTHER" id="PTHR12815:SF23">
    <property type="entry name" value="OUTER MEMBRANE PROTEIN ASSEMBLY FACTOR BAMA"/>
    <property type="match status" value="1"/>
</dbReference>
<dbReference type="InterPro" id="IPR000184">
    <property type="entry name" value="Bac_surfAg_D15"/>
</dbReference>
<evidence type="ECO:0000256" key="8">
    <source>
        <dbReference type="HAMAP-Rule" id="MF_01430"/>
    </source>
</evidence>
<gene>
    <name evidence="8" type="primary">bamA</name>
    <name evidence="11" type="ORF">Aam_011_059</name>
</gene>
<dbReference type="Pfam" id="PF07244">
    <property type="entry name" value="POTRA"/>
    <property type="match status" value="5"/>
</dbReference>
<dbReference type="Gene3D" id="2.40.160.50">
    <property type="entry name" value="membrane protein fhac: a member of the omp85/tpsb transporter family"/>
    <property type="match status" value="1"/>
</dbReference>
<dbReference type="GO" id="GO:0043165">
    <property type="term" value="P:Gram-negative-bacterium-type cell outer membrane assembly"/>
    <property type="evidence" value="ECO:0007669"/>
    <property type="project" value="UniProtKB-UniRule"/>
</dbReference>
<comment type="function">
    <text evidence="8">Part of the outer membrane protein assembly complex, which is involved in assembly and insertion of beta-barrel proteins into the outer membrane.</text>
</comment>
<dbReference type="PROSITE" id="PS51779">
    <property type="entry name" value="POTRA"/>
    <property type="match status" value="4"/>
</dbReference>
<dbReference type="InterPro" id="IPR023707">
    <property type="entry name" value="OM_assembly_BamA"/>
</dbReference>
<dbReference type="Gene3D" id="3.10.20.310">
    <property type="entry name" value="membrane protein fhac"/>
    <property type="match status" value="5"/>
</dbReference>
<evidence type="ECO:0000256" key="9">
    <source>
        <dbReference type="NCBIfam" id="TIGR03303"/>
    </source>
</evidence>
<dbReference type="Proteomes" id="UP000032668">
    <property type="component" value="Unassembled WGS sequence"/>
</dbReference>
<dbReference type="Pfam" id="PF01103">
    <property type="entry name" value="Omp85"/>
    <property type="match status" value="1"/>
</dbReference>
<dbReference type="STRING" id="1120923.SAMN02746095_01809"/>
<keyword evidence="3 8" id="KW-0812">Transmembrane</keyword>
<dbReference type="InterPro" id="IPR034746">
    <property type="entry name" value="POTRA"/>
</dbReference>
<evidence type="ECO:0000259" key="10">
    <source>
        <dbReference type="PROSITE" id="PS51779"/>
    </source>
</evidence>
<feature type="domain" description="POTRA" evidence="10">
    <location>
        <begin position="281"/>
        <end position="360"/>
    </location>
</feature>
<dbReference type="InterPro" id="IPR010827">
    <property type="entry name" value="BamA/TamA_POTRA"/>
</dbReference>
<dbReference type="HAMAP" id="MF_01430">
    <property type="entry name" value="OM_assembly_BamA"/>
    <property type="match status" value="1"/>
</dbReference>
<accession>A0A0D6PCK4</accession>
<name>A0A0D6PCK4_9PROT</name>